<dbReference type="PANTHER" id="PTHR33164:SF44">
    <property type="entry name" value="TRANSCRIPTIONAL REGULATORY PROTEIN"/>
    <property type="match status" value="1"/>
</dbReference>
<dbReference type="AlphaFoldDB" id="A0A4Y8RPT8"/>
<proteinExistence type="predicted"/>
<dbReference type="GO" id="GO:0003700">
    <property type="term" value="F:DNA-binding transcription factor activity"/>
    <property type="evidence" value="ECO:0007669"/>
    <property type="project" value="InterPro"/>
</dbReference>
<reference evidence="5 6" key="1">
    <citation type="submission" date="2019-03" db="EMBL/GenBank/DDBJ databases">
        <title>Jiella endophytica sp. nov., a novel endophytic bacterium isolated from root of Ficus microcarpa Linn. f.</title>
        <authorList>
            <person name="Tuo L."/>
        </authorList>
    </citation>
    <scope>NUCLEOTIDE SEQUENCE [LARGE SCALE GENOMIC DNA]</scope>
    <source>
        <strain evidence="5 6">CBS5Q-3</strain>
    </source>
</reference>
<sequence length="182" mass="21025">MDTSAVRSDPSRNEEREIVREPLPTLGSLDFRVIELLFFAYREFTADADEILALYGFGRAHHRVLHFVNREPGLTIAELLDVLQITKQSLSRVLRQLIDEDFIGQIPGDEDRRQRRLYPTRKGRALAIELSEAQVRRIDAALAQTSDEDMRPIAAFLKAMASERASARDWFERKDITWKDPE</sequence>
<dbReference type="GO" id="GO:0003677">
    <property type="term" value="F:DNA binding"/>
    <property type="evidence" value="ECO:0007669"/>
    <property type="project" value="UniProtKB-KW"/>
</dbReference>
<dbReference type="Gene3D" id="1.10.10.10">
    <property type="entry name" value="Winged helix-like DNA-binding domain superfamily/Winged helix DNA-binding domain"/>
    <property type="match status" value="1"/>
</dbReference>
<dbReference type="SMART" id="SM00347">
    <property type="entry name" value="HTH_MARR"/>
    <property type="match status" value="1"/>
</dbReference>
<dbReference type="PROSITE" id="PS50995">
    <property type="entry name" value="HTH_MARR_2"/>
    <property type="match status" value="1"/>
</dbReference>
<comment type="caution">
    <text evidence="5">The sequence shown here is derived from an EMBL/GenBank/DDBJ whole genome shotgun (WGS) entry which is preliminary data.</text>
</comment>
<keyword evidence="6" id="KW-1185">Reference proteome</keyword>
<dbReference type="PANTHER" id="PTHR33164">
    <property type="entry name" value="TRANSCRIPTIONAL REGULATOR, MARR FAMILY"/>
    <property type="match status" value="1"/>
</dbReference>
<dbReference type="InterPro" id="IPR000835">
    <property type="entry name" value="HTH_MarR-typ"/>
</dbReference>
<dbReference type="InterPro" id="IPR023187">
    <property type="entry name" value="Tscrpt_reg_MarR-type_CS"/>
</dbReference>
<dbReference type="SUPFAM" id="SSF46785">
    <property type="entry name" value="Winged helix' DNA-binding domain"/>
    <property type="match status" value="1"/>
</dbReference>
<organism evidence="5 6">
    <name type="scientific">Jiella endophytica</name>
    <dbReference type="NCBI Taxonomy" id="2558362"/>
    <lineage>
        <taxon>Bacteria</taxon>
        <taxon>Pseudomonadati</taxon>
        <taxon>Pseudomonadota</taxon>
        <taxon>Alphaproteobacteria</taxon>
        <taxon>Hyphomicrobiales</taxon>
        <taxon>Aurantimonadaceae</taxon>
        <taxon>Jiella</taxon>
    </lineage>
</organism>
<dbReference type="InterPro" id="IPR036388">
    <property type="entry name" value="WH-like_DNA-bd_sf"/>
</dbReference>
<gene>
    <name evidence="5" type="ORF">E3C22_05885</name>
</gene>
<protein>
    <submittedName>
        <fullName evidence="5">MarR family transcriptional regulator</fullName>
    </submittedName>
</protein>
<dbReference type="EMBL" id="SOZD01000002">
    <property type="protein sequence ID" value="TFF25662.1"/>
    <property type="molecule type" value="Genomic_DNA"/>
</dbReference>
<evidence type="ECO:0000259" key="4">
    <source>
        <dbReference type="PROSITE" id="PS50995"/>
    </source>
</evidence>
<dbReference type="Proteomes" id="UP000298179">
    <property type="component" value="Unassembled WGS sequence"/>
</dbReference>
<accession>A0A4Y8RPT8</accession>
<dbReference type="GO" id="GO:0006950">
    <property type="term" value="P:response to stress"/>
    <property type="evidence" value="ECO:0007669"/>
    <property type="project" value="TreeGrafter"/>
</dbReference>
<evidence type="ECO:0000313" key="5">
    <source>
        <dbReference type="EMBL" id="TFF25662.1"/>
    </source>
</evidence>
<evidence type="ECO:0000256" key="3">
    <source>
        <dbReference type="ARBA" id="ARBA00023163"/>
    </source>
</evidence>
<evidence type="ECO:0000256" key="2">
    <source>
        <dbReference type="ARBA" id="ARBA00023125"/>
    </source>
</evidence>
<keyword evidence="2" id="KW-0238">DNA-binding</keyword>
<evidence type="ECO:0000313" key="6">
    <source>
        <dbReference type="Proteomes" id="UP000298179"/>
    </source>
</evidence>
<name>A0A4Y8RPT8_9HYPH</name>
<dbReference type="PROSITE" id="PS01117">
    <property type="entry name" value="HTH_MARR_1"/>
    <property type="match status" value="1"/>
</dbReference>
<keyword evidence="3" id="KW-0804">Transcription</keyword>
<dbReference type="InterPro" id="IPR036390">
    <property type="entry name" value="WH_DNA-bd_sf"/>
</dbReference>
<dbReference type="OrthoDB" id="9799368at2"/>
<dbReference type="RefSeq" id="WP_134761829.1">
    <property type="nucleotide sequence ID" value="NZ_SOZD01000002.1"/>
</dbReference>
<feature type="domain" description="HTH marR-type" evidence="4">
    <location>
        <begin position="30"/>
        <end position="162"/>
    </location>
</feature>
<dbReference type="InterPro" id="IPR039422">
    <property type="entry name" value="MarR/SlyA-like"/>
</dbReference>
<keyword evidence="1" id="KW-0805">Transcription regulation</keyword>
<evidence type="ECO:0000256" key="1">
    <source>
        <dbReference type="ARBA" id="ARBA00023015"/>
    </source>
</evidence>
<dbReference type="Pfam" id="PF12802">
    <property type="entry name" value="MarR_2"/>
    <property type="match status" value="1"/>
</dbReference>